<dbReference type="PANTHER" id="PTHR35580">
    <property type="entry name" value="CELL SURFACE GLYCOPROTEIN (S-LAYER PROTEIN)-LIKE PROTEIN"/>
    <property type="match status" value="1"/>
</dbReference>
<dbReference type="NCBIfam" id="TIGR04131">
    <property type="entry name" value="Bac_Flav_CTERM"/>
    <property type="match status" value="1"/>
</dbReference>
<feature type="domain" description="Ig-like" evidence="2">
    <location>
        <begin position="948"/>
        <end position="1059"/>
    </location>
</feature>
<evidence type="ECO:0000259" key="2">
    <source>
        <dbReference type="PROSITE" id="PS50835"/>
    </source>
</evidence>
<dbReference type="InterPro" id="IPR044023">
    <property type="entry name" value="Ig_7"/>
</dbReference>
<reference evidence="3" key="1">
    <citation type="submission" date="2022-07" db="EMBL/GenBank/DDBJ databases">
        <title>Isolation, identification, and degradation of a PFOSA degrading strain from sewage treatment plant.</title>
        <authorList>
            <person name="Zhang L."/>
            <person name="Huo Y."/>
        </authorList>
    </citation>
    <scope>NUCLEOTIDE SEQUENCE</scope>
    <source>
        <strain evidence="3">C1</strain>
    </source>
</reference>
<proteinExistence type="predicted"/>
<dbReference type="PROSITE" id="PS50835">
    <property type="entry name" value="IG_LIKE"/>
    <property type="match status" value="1"/>
</dbReference>
<name>A0ABY5IUS0_9FLAO</name>
<dbReference type="Proteomes" id="UP001059844">
    <property type="component" value="Chromosome"/>
</dbReference>
<dbReference type="InterPro" id="IPR013783">
    <property type="entry name" value="Ig-like_fold"/>
</dbReference>
<dbReference type="Gene3D" id="2.60.40.10">
    <property type="entry name" value="Immunoglobulins"/>
    <property type="match status" value="1"/>
</dbReference>
<gene>
    <name evidence="3" type="ORF">NOX80_18070</name>
</gene>
<dbReference type="Pfam" id="PF19081">
    <property type="entry name" value="Ig_7"/>
    <property type="match status" value="1"/>
</dbReference>
<evidence type="ECO:0000313" key="3">
    <source>
        <dbReference type="EMBL" id="UUC45513.1"/>
    </source>
</evidence>
<keyword evidence="4" id="KW-1185">Reference proteome</keyword>
<dbReference type="InterPro" id="IPR052918">
    <property type="entry name" value="Motility_Chemotaxis_Reg"/>
</dbReference>
<sequence>MAFITKTCIRYFLLLLFFPSFILLAQNKSETSGFKENVGQIVDQKGTANNAVAYLLHTRGLNVQLKKQGFSYDLYDIKTVPLTKEDALFFPEHPTITKPKTSSQYSFHRVDINFLNANPNVALIGKEKSDDYENYYTSSINTPVAKVYTYQKVVYQELYPNIDLLFFIPDDHSKAVEYNFILKPGARLSDIQFEVKGAKTDLEDNKIKMRVRFGSMEEVMPASWIEDNQKNRKEIAIQYKKIKKNTYGFAGPAGYNDKTIVIDPVPIRLWGTYYGGSGSENINDIITDNLNNIYISGITSSPNNIATAGSYQPDLTTGFNGFIAKFDPNGNRIWATYHTAFPIVLCTDKDYNVYFAGDTTTPVAQLTTPGCHQPNKDIHRDAYVVKLNTNGLREWGTYYGGNFNDSARGIIADNANNVYLCGQTDSGTGIATAGSHKPNIDAANSTTDAFLVKFSTQGVRIWGTYYGGTGAESFNSCLISDDNFLYAVGGSWSNNNIATPGAYQTSLNGGSDNIIIKFGLDGQRIWGTYLGSTANDNIHFGKLKGTAIYLVGKTMGQSGIGTPGTFFETFQLIPNIMPSIIESSYIIKFDVATQEKVWGTYFPDMIMGLSANQNQDVYFSGYTKISTGITTPDAYMPTKINASYNSTVYLVKLNSSGQREWGTYYGGEISDQMGLTAVDSSNDIILYGTSVSRTGIATTGSHQPDFASVPTGNTIGADTFLVKFKDCHSATTASSNSPVCINGNLELTASGGTNYQWSGPNGFSSTLQNPTIQNVTALHNGQYSCVITGTGGCDNTITLNVTVGNAAIPTPSLLNLPAINGDCNTVITTIPTAQDNCSGLIQGITTDPLTYTIPGSYTITWHYGSGTNSITQTQNVNITATPEPTASNPQSFCIQQNATIADITISGQNILWYDNLNGNIVNTGTLLQDNTTYYASQTLNNCESSLIPITVSLVTTPLPNATTSQILCDNQNATLADIQITGNSIKWYDSSTGNTILPATTIIQNNTTYFATQTINGCEGPRIGIHVTLTHTVNAQDYATYICDDQNNNTELVDLTSFNTNIVSDTSINFSYYTTLSGAENQSDNASINNYTNYGLTMGSNIVYVRAQAANGCYQVVRLTLTLVNPPRIEIPDVMAICSNNTIILNASGNYSSYLWSTGATTSSITVSQPGNYTVTVTQNHGMVSCSTTKNISVVTSNAPVIRNIVTTDWTENENTISVILTGGSIGNYEYSLDGIHFQNSNSFTNLSSGNYTVYIKDKNDCGQTTKDVFLLNYPKFFSPNGDGHNDRWRIKFSNYEKGLTVRIFDRFGKFIKELKHNDSGWDGTYNGAPLPATDYWFVVIRKDGKEHRGHFSLIR</sequence>
<evidence type="ECO:0000313" key="4">
    <source>
        <dbReference type="Proteomes" id="UP001059844"/>
    </source>
</evidence>
<dbReference type="InterPro" id="IPR010620">
    <property type="entry name" value="SBBP_repeat"/>
</dbReference>
<accession>A0ABY5IUS0</accession>
<feature type="chain" id="PRO_5046447106" evidence="1">
    <location>
        <begin position="26"/>
        <end position="1356"/>
    </location>
</feature>
<evidence type="ECO:0000256" key="1">
    <source>
        <dbReference type="SAM" id="SignalP"/>
    </source>
</evidence>
<dbReference type="PANTHER" id="PTHR35580:SF1">
    <property type="entry name" value="PHYTASE-LIKE DOMAIN-CONTAINING PROTEIN"/>
    <property type="match status" value="1"/>
</dbReference>
<keyword evidence="1" id="KW-0732">Signal</keyword>
<dbReference type="InterPro" id="IPR026341">
    <property type="entry name" value="T9SS_type_B"/>
</dbReference>
<feature type="signal peptide" evidence="1">
    <location>
        <begin position="1"/>
        <end position="25"/>
    </location>
</feature>
<dbReference type="EMBL" id="CP101751">
    <property type="protein sequence ID" value="UUC45513.1"/>
    <property type="molecule type" value="Genomic_DNA"/>
</dbReference>
<dbReference type="RefSeq" id="WP_256551207.1">
    <property type="nucleotide sequence ID" value="NZ_CP101751.1"/>
</dbReference>
<dbReference type="Pfam" id="PF13585">
    <property type="entry name" value="CHU_C"/>
    <property type="match status" value="1"/>
</dbReference>
<dbReference type="Pfam" id="PF06739">
    <property type="entry name" value="SBBP"/>
    <property type="match status" value="1"/>
</dbReference>
<protein>
    <submittedName>
        <fullName evidence="3">T9SS type B sorting domain-containing protein</fullName>
    </submittedName>
</protein>
<dbReference type="InterPro" id="IPR007110">
    <property type="entry name" value="Ig-like_dom"/>
</dbReference>
<organism evidence="3 4">
    <name type="scientific">Flavobacterium cerinum</name>
    <dbReference type="NCBI Taxonomy" id="2502784"/>
    <lineage>
        <taxon>Bacteria</taxon>
        <taxon>Pseudomonadati</taxon>
        <taxon>Bacteroidota</taxon>
        <taxon>Flavobacteriia</taxon>
        <taxon>Flavobacteriales</taxon>
        <taxon>Flavobacteriaceae</taxon>
        <taxon>Flavobacterium</taxon>
    </lineage>
</organism>
<dbReference type="Pfam" id="PF25778">
    <property type="entry name" value="DUF7948"/>
    <property type="match status" value="1"/>
</dbReference>
<dbReference type="InterPro" id="IPR057708">
    <property type="entry name" value="DUF7948"/>
</dbReference>